<keyword evidence="1" id="KW-0812">Transmembrane</keyword>
<evidence type="ECO:0000313" key="2">
    <source>
        <dbReference type="EMBL" id="GLD54478.1"/>
    </source>
</evidence>
<comment type="caution">
    <text evidence="2">The sequence shown here is derived from an EMBL/GenBank/DDBJ whole genome shotgun (WGS) entry which is preliminary data.</text>
</comment>
<keyword evidence="1" id="KW-1133">Transmembrane helix</keyword>
<dbReference type="Proteomes" id="UP001279410">
    <property type="component" value="Unassembled WGS sequence"/>
</dbReference>
<dbReference type="AlphaFoldDB" id="A0AAD3MH69"/>
<evidence type="ECO:0000256" key="1">
    <source>
        <dbReference type="SAM" id="Phobius"/>
    </source>
</evidence>
<feature type="transmembrane region" description="Helical" evidence="1">
    <location>
        <begin position="116"/>
        <end position="140"/>
    </location>
</feature>
<reference evidence="2" key="1">
    <citation type="submission" date="2022-08" db="EMBL/GenBank/DDBJ databases">
        <title>Genome sequencing of akame (Lates japonicus).</title>
        <authorList>
            <person name="Hashiguchi Y."/>
            <person name="Takahashi H."/>
        </authorList>
    </citation>
    <scope>NUCLEOTIDE SEQUENCE</scope>
    <source>
        <strain evidence="2">Kochi</strain>
    </source>
</reference>
<evidence type="ECO:0000313" key="3">
    <source>
        <dbReference type="Proteomes" id="UP001279410"/>
    </source>
</evidence>
<organism evidence="2 3">
    <name type="scientific">Lates japonicus</name>
    <name type="common">Japanese lates</name>
    <dbReference type="NCBI Taxonomy" id="270547"/>
    <lineage>
        <taxon>Eukaryota</taxon>
        <taxon>Metazoa</taxon>
        <taxon>Chordata</taxon>
        <taxon>Craniata</taxon>
        <taxon>Vertebrata</taxon>
        <taxon>Euteleostomi</taxon>
        <taxon>Actinopterygii</taxon>
        <taxon>Neopterygii</taxon>
        <taxon>Teleostei</taxon>
        <taxon>Neoteleostei</taxon>
        <taxon>Acanthomorphata</taxon>
        <taxon>Carangaria</taxon>
        <taxon>Carangaria incertae sedis</taxon>
        <taxon>Centropomidae</taxon>
        <taxon>Lates</taxon>
    </lineage>
</organism>
<accession>A0AAD3MH69</accession>
<keyword evidence="3" id="KW-1185">Reference proteome</keyword>
<gene>
    <name evidence="2" type="ORF">AKAME5_000708500</name>
</gene>
<sequence length="163" mass="18816">MRRKQVRVSLRVDAPVSKVNMEQHSQQQQESHLEKTTFYQCFRLKQQISCPDLSTSITRFSLTWRFNHSQIILNQSRADISYTVSEEWRQQKEVSDAGETLISNTFLRIKGRQTHVTVIILGVVVAVLLVLLSAALGLYYKYKRRGAEPHMTVSYSQETSVNP</sequence>
<keyword evidence="1" id="KW-0472">Membrane</keyword>
<dbReference type="EMBL" id="BRZM01000020">
    <property type="protein sequence ID" value="GLD54478.1"/>
    <property type="molecule type" value="Genomic_DNA"/>
</dbReference>
<name>A0AAD3MH69_LATJO</name>
<proteinExistence type="predicted"/>
<protein>
    <submittedName>
        <fullName evidence="2">CD276 antigen-like protein</fullName>
    </submittedName>
</protein>